<dbReference type="EMBL" id="RAHH01000040">
    <property type="protein sequence ID" value="RJT35125.1"/>
    <property type="molecule type" value="Genomic_DNA"/>
</dbReference>
<dbReference type="GO" id="GO:0003700">
    <property type="term" value="F:DNA-binding transcription factor activity"/>
    <property type="evidence" value="ECO:0007669"/>
    <property type="project" value="InterPro"/>
</dbReference>
<dbReference type="GO" id="GO:0003677">
    <property type="term" value="F:DNA binding"/>
    <property type="evidence" value="ECO:0007669"/>
    <property type="project" value="UniProtKB-KW"/>
</dbReference>
<comment type="caution">
    <text evidence="6">The sequence shown here is derived from an EMBL/GenBank/DDBJ whole genome shotgun (WGS) entry which is preliminary data.</text>
</comment>
<evidence type="ECO:0000313" key="6">
    <source>
        <dbReference type="EMBL" id="RJT35125.1"/>
    </source>
</evidence>
<evidence type="ECO:0000313" key="7">
    <source>
        <dbReference type="Proteomes" id="UP000284908"/>
    </source>
</evidence>
<reference evidence="6 7" key="1">
    <citation type="submission" date="2018-09" db="EMBL/GenBank/DDBJ databases">
        <authorList>
            <person name="Le Fleche-Mateos A."/>
        </authorList>
    </citation>
    <scope>NUCLEOTIDE SEQUENCE [LARGE SCALE GENOMIC DNA]</scope>
    <source>
        <strain evidence="6 7">DSM 27399</strain>
    </source>
</reference>
<evidence type="ECO:0000256" key="4">
    <source>
        <dbReference type="ARBA" id="ARBA00023163"/>
    </source>
</evidence>
<sequence length="315" mass="35670">MNSKDFDLNSLLILNAVIECQSVTAAAKKMAISPSSVTYAINKIRKVTLNPIFTRSKNGITPTTLALELNQRYIKAISLITDGLDLSVSSENPDVCRNITVSTYNFFELWFSQFVYQENKLLDGMCLNFVNHPVSNEKRIVKIRNHEVDLDIGGLLPNDPSIISHKLYSSKFKALVSINHPTIKDTLTLDDWNMSKHVKWAQISDETLVQEGDANQVEALLRRSVEIKSENSLNSLMICTMSDYITLVPEYLETFLLESLPVKIFDLPFETTMTSTIYAHHHRSEKRNEFISLCLEALAFMAPKSEEVELDISES</sequence>
<name>A0A419N2P7_9GAMM</name>
<keyword evidence="4" id="KW-0804">Transcription</keyword>
<dbReference type="Gene3D" id="3.40.190.10">
    <property type="entry name" value="Periplasmic binding protein-like II"/>
    <property type="match status" value="2"/>
</dbReference>
<dbReference type="InterPro" id="IPR036390">
    <property type="entry name" value="WH_DNA-bd_sf"/>
</dbReference>
<dbReference type="InterPro" id="IPR005119">
    <property type="entry name" value="LysR_subst-bd"/>
</dbReference>
<dbReference type="Pfam" id="PF00126">
    <property type="entry name" value="HTH_1"/>
    <property type="match status" value="1"/>
</dbReference>
<organism evidence="6 7">
    <name type="scientific">Rahnella woolbedingensis</name>
    <dbReference type="NCBI Taxonomy" id="1510574"/>
    <lineage>
        <taxon>Bacteria</taxon>
        <taxon>Pseudomonadati</taxon>
        <taxon>Pseudomonadota</taxon>
        <taxon>Gammaproteobacteria</taxon>
        <taxon>Enterobacterales</taxon>
        <taxon>Yersiniaceae</taxon>
        <taxon>Rahnella</taxon>
    </lineage>
</organism>
<dbReference type="PANTHER" id="PTHR30118:SF15">
    <property type="entry name" value="TRANSCRIPTIONAL REGULATORY PROTEIN"/>
    <property type="match status" value="1"/>
</dbReference>
<dbReference type="PANTHER" id="PTHR30118">
    <property type="entry name" value="HTH-TYPE TRANSCRIPTIONAL REGULATOR LEUO-RELATED"/>
    <property type="match status" value="1"/>
</dbReference>
<dbReference type="Proteomes" id="UP000284908">
    <property type="component" value="Unassembled WGS sequence"/>
</dbReference>
<dbReference type="InterPro" id="IPR000847">
    <property type="entry name" value="LysR_HTH_N"/>
</dbReference>
<feature type="domain" description="HTH lysR-type" evidence="5">
    <location>
        <begin position="6"/>
        <end position="63"/>
    </location>
</feature>
<dbReference type="Pfam" id="PF03466">
    <property type="entry name" value="LysR_substrate"/>
    <property type="match status" value="1"/>
</dbReference>
<gene>
    <name evidence="6" type="ORF">D6C13_23165</name>
</gene>
<dbReference type="InterPro" id="IPR036388">
    <property type="entry name" value="WH-like_DNA-bd_sf"/>
</dbReference>
<dbReference type="RefSeq" id="WP_120135019.1">
    <property type="nucleotide sequence ID" value="NZ_RAHH01000040.1"/>
</dbReference>
<keyword evidence="7" id="KW-1185">Reference proteome</keyword>
<evidence type="ECO:0000256" key="2">
    <source>
        <dbReference type="ARBA" id="ARBA00023015"/>
    </source>
</evidence>
<dbReference type="SUPFAM" id="SSF46785">
    <property type="entry name" value="Winged helix' DNA-binding domain"/>
    <property type="match status" value="1"/>
</dbReference>
<comment type="similarity">
    <text evidence="1">Belongs to the LysR transcriptional regulatory family.</text>
</comment>
<evidence type="ECO:0000256" key="3">
    <source>
        <dbReference type="ARBA" id="ARBA00023125"/>
    </source>
</evidence>
<dbReference type="SUPFAM" id="SSF53850">
    <property type="entry name" value="Periplasmic binding protein-like II"/>
    <property type="match status" value="1"/>
</dbReference>
<dbReference type="InterPro" id="IPR050389">
    <property type="entry name" value="LysR-type_TF"/>
</dbReference>
<evidence type="ECO:0000259" key="5">
    <source>
        <dbReference type="PROSITE" id="PS50931"/>
    </source>
</evidence>
<proteinExistence type="inferred from homology"/>
<protein>
    <submittedName>
        <fullName evidence="6">LysR family transcriptional regulator</fullName>
    </submittedName>
</protein>
<accession>A0A419N2P7</accession>
<keyword evidence="3" id="KW-0238">DNA-binding</keyword>
<dbReference type="PROSITE" id="PS50931">
    <property type="entry name" value="HTH_LYSR"/>
    <property type="match status" value="1"/>
</dbReference>
<dbReference type="Gene3D" id="1.10.10.10">
    <property type="entry name" value="Winged helix-like DNA-binding domain superfamily/Winged helix DNA-binding domain"/>
    <property type="match status" value="1"/>
</dbReference>
<dbReference type="OrthoDB" id="5897503at2"/>
<evidence type="ECO:0000256" key="1">
    <source>
        <dbReference type="ARBA" id="ARBA00009437"/>
    </source>
</evidence>
<dbReference type="AlphaFoldDB" id="A0A419N2P7"/>
<keyword evidence="2" id="KW-0805">Transcription regulation</keyword>